<dbReference type="EMBL" id="WSEL01000009">
    <property type="protein sequence ID" value="MVQ30945.1"/>
    <property type="molecule type" value="Genomic_DNA"/>
</dbReference>
<feature type="domain" description="IclR-ED" evidence="5">
    <location>
        <begin position="76"/>
        <end position="263"/>
    </location>
</feature>
<dbReference type="SMART" id="SM00346">
    <property type="entry name" value="HTH_ICLR"/>
    <property type="match status" value="1"/>
</dbReference>
<dbReference type="InterPro" id="IPR014757">
    <property type="entry name" value="Tscrpt_reg_IclR_C"/>
</dbReference>
<organism evidence="6 7">
    <name type="scientific">Ramlibacter pinisoli</name>
    <dbReference type="NCBI Taxonomy" id="2682844"/>
    <lineage>
        <taxon>Bacteria</taxon>
        <taxon>Pseudomonadati</taxon>
        <taxon>Pseudomonadota</taxon>
        <taxon>Betaproteobacteria</taxon>
        <taxon>Burkholderiales</taxon>
        <taxon>Comamonadaceae</taxon>
        <taxon>Ramlibacter</taxon>
    </lineage>
</organism>
<dbReference type="AlphaFoldDB" id="A0A6N8IWL2"/>
<keyword evidence="2" id="KW-0238">DNA-binding</keyword>
<dbReference type="Proteomes" id="UP000469385">
    <property type="component" value="Unassembled WGS sequence"/>
</dbReference>
<dbReference type="PROSITE" id="PS51077">
    <property type="entry name" value="HTH_ICLR"/>
    <property type="match status" value="1"/>
</dbReference>
<name>A0A6N8IWL2_9BURK</name>
<accession>A0A6N8IWL2</accession>
<dbReference type="Gene3D" id="1.10.10.10">
    <property type="entry name" value="Winged helix-like DNA-binding domain superfamily/Winged helix DNA-binding domain"/>
    <property type="match status" value="1"/>
</dbReference>
<dbReference type="InterPro" id="IPR050707">
    <property type="entry name" value="HTH_MetabolicPath_Reg"/>
</dbReference>
<dbReference type="InterPro" id="IPR005471">
    <property type="entry name" value="Tscrpt_reg_IclR_N"/>
</dbReference>
<evidence type="ECO:0000313" key="7">
    <source>
        <dbReference type="Proteomes" id="UP000469385"/>
    </source>
</evidence>
<reference evidence="6 7" key="1">
    <citation type="submission" date="2019-12" db="EMBL/GenBank/DDBJ databases">
        <authorList>
            <person name="Huq M.A."/>
        </authorList>
    </citation>
    <scope>NUCLEOTIDE SEQUENCE [LARGE SCALE GENOMIC DNA]</scope>
    <source>
        <strain evidence="6 7">MAH-25</strain>
    </source>
</reference>
<proteinExistence type="predicted"/>
<dbReference type="InterPro" id="IPR029016">
    <property type="entry name" value="GAF-like_dom_sf"/>
</dbReference>
<dbReference type="Gene3D" id="3.30.450.40">
    <property type="match status" value="1"/>
</dbReference>
<evidence type="ECO:0000256" key="2">
    <source>
        <dbReference type="ARBA" id="ARBA00023125"/>
    </source>
</evidence>
<dbReference type="Pfam" id="PF09339">
    <property type="entry name" value="HTH_IclR"/>
    <property type="match status" value="1"/>
</dbReference>
<gene>
    <name evidence="6" type="ORF">GON04_15910</name>
</gene>
<evidence type="ECO:0000256" key="1">
    <source>
        <dbReference type="ARBA" id="ARBA00023015"/>
    </source>
</evidence>
<comment type="caution">
    <text evidence="6">The sequence shown here is derived from an EMBL/GenBank/DDBJ whole genome shotgun (WGS) entry which is preliminary data.</text>
</comment>
<keyword evidence="7" id="KW-1185">Reference proteome</keyword>
<feature type="domain" description="HTH iclR-type" evidence="4">
    <location>
        <begin position="13"/>
        <end position="75"/>
    </location>
</feature>
<dbReference type="PANTHER" id="PTHR30136">
    <property type="entry name" value="HELIX-TURN-HELIX TRANSCRIPTIONAL REGULATOR, ICLR FAMILY"/>
    <property type="match status" value="1"/>
</dbReference>
<dbReference type="GO" id="GO:0045892">
    <property type="term" value="P:negative regulation of DNA-templated transcription"/>
    <property type="evidence" value="ECO:0007669"/>
    <property type="project" value="TreeGrafter"/>
</dbReference>
<keyword evidence="3" id="KW-0804">Transcription</keyword>
<evidence type="ECO:0000256" key="3">
    <source>
        <dbReference type="ARBA" id="ARBA00023163"/>
    </source>
</evidence>
<dbReference type="InterPro" id="IPR036388">
    <property type="entry name" value="WH-like_DNA-bd_sf"/>
</dbReference>
<sequence>MAMTAEASKPGGVETVEVVGTILQAMLRLPRPVRLKDLEADTGIASAKLHRYLVSMVRCGLVARESGGHRYDFGLLTYRMGQVTAQDANALALLEPHFEEFVARLGKPGLGQAVGIGQWVGRGATIVRWFESNAPLTIRTKPGVALSLTSSATAKLLAAYEPRAVTEPLVKQELQEQGRAGKAAVEAVYAEYESIRRDGIAWSLGARRRGLNALSVPLFDHEGQVIAAVTVLGMAPQFDAAPQGPAARLLRQLGKELSTRMGHASQVDLEETA</sequence>
<dbReference type="GO" id="GO:0003677">
    <property type="term" value="F:DNA binding"/>
    <property type="evidence" value="ECO:0007669"/>
    <property type="project" value="UniProtKB-KW"/>
</dbReference>
<dbReference type="RefSeq" id="WP_157399046.1">
    <property type="nucleotide sequence ID" value="NZ_WSEL01000009.1"/>
</dbReference>
<evidence type="ECO:0000313" key="6">
    <source>
        <dbReference type="EMBL" id="MVQ30945.1"/>
    </source>
</evidence>
<dbReference type="InterPro" id="IPR036390">
    <property type="entry name" value="WH_DNA-bd_sf"/>
</dbReference>
<dbReference type="SUPFAM" id="SSF46785">
    <property type="entry name" value="Winged helix' DNA-binding domain"/>
    <property type="match status" value="1"/>
</dbReference>
<evidence type="ECO:0000259" key="5">
    <source>
        <dbReference type="PROSITE" id="PS51078"/>
    </source>
</evidence>
<dbReference type="SUPFAM" id="SSF55781">
    <property type="entry name" value="GAF domain-like"/>
    <property type="match status" value="1"/>
</dbReference>
<keyword evidence="1" id="KW-0805">Transcription regulation</keyword>
<evidence type="ECO:0000259" key="4">
    <source>
        <dbReference type="PROSITE" id="PS51077"/>
    </source>
</evidence>
<dbReference type="PANTHER" id="PTHR30136:SF8">
    <property type="entry name" value="TRANSCRIPTIONAL REGULATORY PROTEIN"/>
    <property type="match status" value="1"/>
</dbReference>
<protein>
    <submittedName>
        <fullName evidence="6">Helix-turn-helix domain-containing protein</fullName>
    </submittedName>
</protein>
<dbReference type="PROSITE" id="PS51078">
    <property type="entry name" value="ICLR_ED"/>
    <property type="match status" value="1"/>
</dbReference>
<dbReference type="Pfam" id="PF01614">
    <property type="entry name" value="IclR_C"/>
    <property type="match status" value="1"/>
</dbReference>
<dbReference type="GO" id="GO:0003700">
    <property type="term" value="F:DNA-binding transcription factor activity"/>
    <property type="evidence" value="ECO:0007669"/>
    <property type="project" value="TreeGrafter"/>
</dbReference>